<dbReference type="EMBL" id="DRQG01000114">
    <property type="protein sequence ID" value="HGY56483.1"/>
    <property type="molecule type" value="Genomic_DNA"/>
</dbReference>
<keyword evidence="1" id="KW-0732">Signal</keyword>
<dbReference type="AlphaFoldDB" id="A0A7V4U234"/>
<dbReference type="SUPFAM" id="SSF56935">
    <property type="entry name" value="Porins"/>
    <property type="match status" value="1"/>
</dbReference>
<dbReference type="Gene3D" id="2.40.160.60">
    <property type="entry name" value="Outer membrane protein transport protein (OMPP1/FadL/TodX)"/>
    <property type="match status" value="1"/>
</dbReference>
<feature type="signal peptide" evidence="1">
    <location>
        <begin position="1"/>
        <end position="20"/>
    </location>
</feature>
<dbReference type="Proteomes" id="UP000885779">
    <property type="component" value="Unassembled WGS sequence"/>
</dbReference>
<feature type="chain" id="PRO_5031263246" evidence="1">
    <location>
        <begin position="21"/>
        <end position="386"/>
    </location>
</feature>
<evidence type="ECO:0000256" key="1">
    <source>
        <dbReference type="SAM" id="SignalP"/>
    </source>
</evidence>
<reference evidence="2" key="1">
    <citation type="journal article" date="2020" name="mSystems">
        <title>Genome- and Community-Level Interaction Insights into Carbon Utilization and Element Cycling Functions of Hydrothermarchaeota in Hydrothermal Sediment.</title>
        <authorList>
            <person name="Zhou Z."/>
            <person name="Liu Y."/>
            <person name="Xu W."/>
            <person name="Pan J."/>
            <person name="Luo Z.H."/>
            <person name="Li M."/>
        </authorList>
    </citation>
    <scope>NUCLEOTIDE SEQUENCE [LARGE SCALE GENOMIC DNA]</scope>
    <source>
        <strain evidence="2">HyVt-577</strain>
    </source>
</reference>
<organism evidence="2">
    <name type="scientific">Caldithrix abyssi</name>
    <dbReference type="NCBI Taxonomy" id="187145"/>
    <lineage>
        <taxon>Bacteria</taxon>
        <taxon>Pseudomonadati</taxon>
        <taxon>Calditrichota</taxon>
        <taxon>Calditrichia</taxon>
        <taxon>Calditrichales</taxon>
        <taxon>Calditrichaceae</taxon>
        <taxon>Caldithrix</taxon>
    </lineage>
</organism>
<gene>
    <name evidence="2" type="ORF">ENK44_12305</name>
</gene>
<evidence type="ECO:0000313" key="2">
    <source>
        <dbReference type="EMBL" id="HGY56483.1"/>
    </source>
</evidence>
<proteinExistence type="predicted"/>
<accession>A0A7V4U234</accession>
<name>A0A7V4U234_CALAY</name>
<comment type="caution">
    <text evidence="2">The sequence shown here is derived from an EMBL/GenBank/DDBJ whole genome shotgun (WGS) entry which is preliminary data.</text>
</comment>
<sequence>MRKIIFIVLLAFSYTFSQNAANLFFNANGGRAAAMGNAYTALSDDVLGLAWNPAGLGYLRSYASSVVGRFGFGNSSINGFEPYGINSWKVDLNSWSQLNFIGIVVPFEIEGVSGGTGFSFRRVYNLTLEQNHTIKTSTDSYSYHDNSDGGVDAFTLAFGVRLHKVISVGLTLNYLIGTVDGFRNLNKNNQNDPTNYITYNNEYSGFSAEGGLMIKPMDLFTVGAHFIIPYTVTEDSTGGGSVKLGIPLAFSIGIAVFPMEHLILSMDYRNQPMSAVTVNNRSLKDLYGTEDTYSIHIGAEWQTEKLAYRIGYYKNKETQNVFNPDHVFTGGVGIKFSSFMLNTALEYTETNIKREFDLDDALIPYTQNTSEWRITIGAQVYFYGAF</sequence>
<protein>
    <submittedName>
        <fullName evidence="2">Uncharacterized protein</fullName>
    </submittedName>
</protein>